<dbReference type="PANTHER" id="PTHR47926">
    <property type="entry name" value="PENTATRICOPEPTIDE REPEAT-CONTAINING PROTEIN"/>
    <property type="match status" value="1"/>
</dbReference>
<reference evidence="1" key="1">
    <citation type="submission" date="2023-08" db="EMBL/GenBank/DDBJ databases">
        <title>A de novo genome assembly of Solanum verrucosum Schlechtendal, a Mexican diploid species geographically isolated from the other diploid A-genome species in potato relatives.</title>
        <authorList>
            <person name="Hosaka K."/>
        </authorList>
    </citation>
    <scope>NUCLEOTIDE SEQUENCE</scope>
    <source>
        <tissue evidence="1">Young leaves</tissue>
    </source>
</reference>
<dbReference type="Proteomes" id="UP001234989">
    <property type="component" value="Chromosome 1"/>
</dbReference>
<dbReference type="InterPro" id="IPR046960">
    <property type="entry name" value="PPR_At4g14850-like_plant"/>
</dbReference>
<accession>A0AAF0PKZ9</accession>
<proteinExistence type="predicted"/>
<gene>
    <name evidence="1" type="ORF">MTR67_000268</name>
</gene>
<evidence type="ECO:0000313" key="2">
    <source>
        <dbReference type="Proteomes" id="UP001234989"/>
    </source>
</evidence>
<dbReference type="GO" id="GO:0009451">
    <property type="term" value="P:RNA modification"/>
    <property type="evidence" value="ECO:0007669"/>
    <property type="project" value="InterPro"/>
</dbReference>
<dbReference type="EMBL" id="CP133612">
    <property type="protein sequence ID" value="WMV06883.1"/>
    <property type="molecule type" value="Genomic_DNA"/>
</dbReference>
<evidence type="ECO:0000313" key="1">
    <source>
        <dbReference type="EMBL" id="WMV06883.1"/>
    </source>
</evidence>
<evidence type="ECO:0008006" key="3">
    <source>
        <dbReference type="Google" id="ProtNLM"/>
    </source>
</evidence>
<organism evidence="1 2">
    <name type="scientific">Solanum verrucosum</name>
    <dbReference type="NCBI Taxonomy" id="315347"/>
    <lineage>
        <taxon>Eukaryota</taxon>
        <taxon>Viridiplantae</taxon>
        <taxon>Streptophyta</taxon>
        <taxon>Embryophyta</taxon>
        <taxon>Tracheophyta</taxon>
        <taxon>Spermatophyta</taxon>
        <taxon>Magnoliopsida</taxon>
        <taxon>eudicotyledons</taxon>
        <taxon>Gunneridae</taxon>
        <taxon>Pentapetalae</taxon>
        <taxon>asterids</taxon>
        <taxon>lamiids</taxon>
        <taxon>Solanales</taxon>
        <taxon>Solanaceae</taxon>
        <taxon>Solanoideae</taxon>
        <taxon>Solaneae</taxon>
        <taxon>Solanum</taxon>
    </lineage>
</organism>
<dbReference type="GO" id="GO:0003723">
    <property type="term" value="F:RNA binding"/>
    <property type="evidence" value="ECO:0007669"/>
    <property type="project" value="InterPro"/>
</dbReference>
<sequence>MLQLLTTALITFYGLFDICFKGRAGKLQEAYDFIKKMPYEADATVLGVLMGACRLHGAVESGNEVA</sequence>
<name>A0AAF0PKZ9_SOLVR</name>
<dbReference type="AlphaFoldDB" id="A0AAF0PKZ9"/>
<protein>
    <recommendedName>
        <fullName evidence="3">Pentatricopeptide repeat-containing protein</fullName>
    </recommendedName>
</protein>
<keyword evidence="2" id="KW-1185">Reference proteome</keyword>